<keyword evidence="2" id="KW-1185">Reference proteome</keyword>
<dbReference type="KEGG" id="cyt:cce_1255"/>
<organism evidence="1 2">
    <name type="scientific">Crocosphaera subtropica (strain ATCC 51142 / BH68)</name>
    <name type="common">Cyanothece sp. (strain ATCC 51142)</name>
    <dbReference type="NCBI Taxonomy" id="43989"/>
    <lineage>
        <taxon>Bacteria</taxon>
        <taxon>Bacillati</taxon>
        <taxon>Cyanobacteriota</taxon>
        <taxon>Cyanophyceae</taxon>
        <taxon>Oscillatoriophycideae</taxon>
        <taxon>Chroococcales</taxon>
        <taxon>Aphanothecaceae</taxon>
        <taxon>Crocosphaera</taxon>
        <taxon>Crocosphaera subtropica</taxon>
    </lineage>
</organism>
<dbReference type="Proteomes" id="UP000001203">
    <property type="component" value="Chromosome circular"/>
</dbReference>
<evidence type="ECO:0000313" key="1">
    <source>
        <dbReference type="EMBL" id="ACB50605.1"/>
    </source>
</evidence>
<gene>
    <name evidence="1" type="ordered locus">cce_1255</name>
</gene>
<protein>
    <submittedName>
        <fullName evidence="1">Uncharacterized protein</fullName>
    </submittedName>
</protein>
<name>B1WVL8_CROS5</name>
<evidence type="ECO:0000313" key="2">
    <source>
        <dbReference type="Proteomes" id="UP000001203"/>
    </source>
</evidence>
<dbReference type="EMBL" id="CP000806">
    <property type="protein sequence ID" value="ACB50605.1"/>
    <property type="molecule type" value="Genomic_DNA"/>
</dbReference>
<sequence length="49" mass="5437">MLTVCGLVRLRISSLILKIIESSQSGEVIDVIMSHSFMSKLELIPSTPY</sequence>
<accession>B1WVL8</accession>
<dbReference type="STRING" id="43989.cce_1255"/>
<proteinExistence type="predicted"/>
<dbReference type="HOGENOM" id="CLU_3134720_0_0_3"/>
<dbReference type="AlphaFoldDB" id="B1WVL8"/>
<reference evidence="1 2" key="1">
    <citation type="journal article" date="2008" name="Proc. Natl. Acad. Sci. U.S.A.">
        <title>The genome of Cyanothece 51142, a unicellular diazotrophic cyanobacterium important in the marine nitrogen cycle.</title>
        <authorList>
            <person name="Welsh E.A."/>
            <person name="Liberton M."/>
            <person name="Stoeckel J."/>
            <person name="Loh T."/>
            <person name="Elvitigala T."/>
            <person name="Wang C."/>
            <person name="Wollam A."/>
            <person name="Fulton R.S."/>
            <person name="Clifton S.W."/>
            <person name="Jacobs J.M."/>
            <person name="Aurora R."/>
            <person name="Ghosh B.K."/>
            <person name="Sherman L.A."/>
            <person name="Smith R.D."/>
            <person name="Wilson R.K."/>
            <person name="Pakrasi H.B."/>
        </authorList>
    </citation>
    <scope>NUCLEOTIDE SEQUENCE [LARGE SCALE GENOMIC DNA]</scope>
    <source>
        <strain evidence="2">ATCC 51142 / BH68</strain>
    </source>
</reference>